<organism evidence="2 3">
    <name type="scientific">Colletotrichum spaethianum</name>
    <dbReference type="NCBI Taxonomy" id="700344"/>
    <lineage>
        <taxon>Eukaryota</taxon>
        <taxon>Fungi</taxon>
        <taxon>Dikarya</taxon>
        <taxon>Ascomycota</taxon>
        <taxon>Pezizomycotina</taxon>
        <taxon>Sordariomycetes</taxon>
        <taxon>Hypocreomycetidae</taxon>
        <taxon>Glomerellales</taxon>
        <taxon>Glomerellaceae</taxon>
        <taxon>Colletotrichum</taxon>
        <taxon>Colletotrichum spaethianum species complex</taxon>
    </lineage>
</organism>
<accession>A0AA37US62</accession>
<evidence type="ECO:0000256" key="1">
    <source>
        <dbReference type="SAM" id="MobiDB-lite"/>
    </source>
</evidence>
<feature type="compositionally biased region" description="Low complexity" evidence="1">
    <location>
        <begin position="60"/>
        <end position="71"/>
    </location>
</feature>
<keyword evidence="3" id="KW-1185">Reference proteome</keyword>
<dbReference type="RefSeq" id="XP_049134387.1">
    <property type="nucleotide sequence ID" value="XM_049278430.1"/>
</dbReference>
<sequence>MLMESLDTKDSDIASRIQEAQAENSVFFDEAFLPEGNDLTPAASTFTADMEDGGDFTFGASPEPASQSSPPAEEHSSSRERRSDAGTIVSAQAPHNPLSSSRSTAPPREKLTSLRSGRVFNMRMPRMPPEMPKQCKTILDMLSEAVAFYRSSRLSESSELSVIWSAIKNGFKSEFYRRYSGVLFYRQMARLSNDQKVSMSTQMKSLQSRSKIWHDICQLRHNWGAAQYVLLCVVPEKPHLEGMNPQERQDQLEQVRERLDDTHNSLSSYVEAAKGLCAALVQGSLPYDRLMIDNYHLKAYQEFMEPEFAAYTSLDPRAAIPISRWGPG</sequence>
<feature type="compositionally biased region" description="Basic and acidic residues" evidence="1">
    <location>
        <begin position="72"/>
        <end position="84"/>
    </location>
</feature>
<comment type="caution">
    <text evidence="2">The sequence shown here is derived from an EMBL/GenBank/DDBJ whole genome shotgun (WGS) entry which is preliminary data.</text>
</comment>
<gene>
    <name evidence="2" type="ORF">ColSpa_12218</name>
</gene>
<dbReference type="GeneID" id="73333020"/>
<dbReference type="Proteomes" id="UP001055115">
    <property type="component" value="Unassembled WGS sequence"/>
</dbReference>
<protein>
    <submittedName>
        <fullName evidence="2">Uncharacterized protein</fullName>
    </submittedName>
</protein>
<name>A0AA37US62_9PEZI</name>
<evidence type="ECO:0000313" key="2">
    <source>
        <dbReference type="EMBL" id="GKT52037.1"/>
    </source>
</evidence>
<feature type="region of interest" description="Disordered" evidence="1">
    <location>
        <begin position="37"/>
        <end position="111"/>
    </location>
</feature>
<evidence type="ECO:0000313" key="3">
    <source>
        <dbReference type="Proteomes" id="UP001055115"/>
    </source>
</evidence>
<reference evidence="2 3" key="1">
    <citation type="submission" date="2022-03" db="EMBL/GenBank/DDBJ databases">
        <title>Genome data of Colletotrichum spp.</title>
        <authorList>
            <person name="Utami Y.D."/>
            <person name="Hiruma K."/>
        </authorList>
    </citation>
    <scope>NUCLEOTIDE SEQUENCE [LARGE SCALE GENOMIC DNA]</scope>
    <source>
        <strain evidence="2 3">MAFF 239500</strain>
    </source>
</reference>
<dbReference type="EMBL" id="BQXU01000059">
    <property type="protein sequence ID" value="GKT52037.1"/>
    <property type="molecule type" value="Genomic_DNA"/>
</dbReference>
<dbReference type="AlphaFoldDB" id="A0AA37US62"/>
<proteinExistence type="predicted"/>